<dbReference type="PROSITE" id="PS51186">
    <property type="entry name" value="GNAT"/>
    <property type="match status" value="1"/>
</dbReference>
<dbReference type="Gene3D" id="3.40.630.30">
    <property type="match status" value="1"/>
</dbReference>
<keyword evidence="3" id="KW-1185">Reference proteome</keyword>
<dbReference type="Proteomes" id="UP000308705">
    <property type="component" value="Unassembled WGS sequence"/>
</dbReference>
<organism evidence="2 3">
    <name type="scientific">Herbidospora galbida</name>
    <dbReference type="NCBI Taxonomy" id="2575442"/>
    <lineage>
        <taxon>Bacteria</taxon>
        <taxon>Bacillati</taxon>
        <taxon>Actinomycetota</taxon>
        <taxon>Actinomycetes</taxon>
        <taxon>Streptosporangiales</taxon>
        <taxon>Streptosporangiaceae</taxon>
        <taxon>Herbidospora</taxon>
    </lineage>
</organism>
<comment type="caution">
    <text evidence="2">The sequence shown here is derived from an EMBL/GenBank/DDBJ whole genome shotgun (WGS) entry which is preliminary data.</text>
</comment>
<sequence length="183" mass="21070">MLRPVLPIETSRLILRLFTPDDLTELHSIYSRPDVARFLYWEPRDLVQVRTVLTDKAATAELTDEGQALCLAVTLRETGALIGEALLFWRSREHLQGEVGYVFHPDHHGKGYATEATREMLRLGFEGLGLHRVTARCDGRNTASTKVMERLGMRKEAHLVENEMVKGEWTDEIVYAMLRREWH</sequence>
<dbReference type="GO" id="GO:0016747">
    <property type="term" value="F:acyltransferase activity, transferring groups other than amino-acyl groups"/>
    <property type="evidence" value="ECO:0007669"/>
    <property type="project" value="InterPro"/>
</dbReference>
<dbReference type="OrthoDB" id="9132139at2"/>
<dbReference type="AlphaFoldDB" id="A0A4U3LYK8"/>
<gene>
    <name evidence="2" type="ORF">FDA94_34580</name>
</gene>
<dbReference type="RefSeq" id="WP_137251268.1">
    <property type="nucleotide sequence ID" value="NZ_SZQA01000051.1"/>
</dbReference>
<name>A0A4U3LYK8_9ACTN</name>
<dbReference type="PANTHER" id="PTHR43792">
    <property type="entry name" value="GNAT FAMILY, PUTATIVE (AFU_ORTHOLOGUE AFUA_3G00765)-RELATED-RELATED"/>
    <property type="match status" value="1"/>
</dbReference>
<dbReference type="InterPro" id="IPR000182">
    <property type="entry name" value="GNAT_dom"/>
</dbReference>
<evidence type="ECO:0000259" key="1">
    <source>
        <dbReference type="PROSITE" id="PS51186"/>
    </source>
</evidence>
<proteinExistence type="predicted"/>
<keyword evidence="2" id="KW-0808">Transferase</keyword>
<dbReference type="PANTHER" id="PTHR43792:SF1">
    <property type="entry name" value="N-ACETYLTRANSFERASE DOMAIN-CONTAINING PROTEIN"/>
    <property type="match status" value="1"/>
</dbReference>
<protein>
    <submittedName>
        <fullName evidence="2">GNAT family N-acetyltransferase</fullName>
    </submittedName>
</protein>
<dbReference type="InterPro" id="IPR051531">
    <property type="entry name" value="N-acetyltransferase"/>
</dbReference>
<feature type="domain" description="N-acetyltransferase" evidence="1">
    <location>
        <begin position="13"/>
        <end position="180"/>
    </location>
</feature>
<accession>A0A4U3LYK8</accession>
<evidence type="ECO:0000313" key="2">
    <source>
        <dbReference type="EMBL" id="TKK80932.1"/>
    </source>
</evidence>
<dbReference type="EMBL" id="SZQA01000051">
    <property type="protein sequence ID" value="TKK80932.1"/>
    <property type="molecule type" value="Genomic_DNA"/>
</dbReference>
<evidence type="ECO:0000313" key="3">
    <source>
        <dbReference type="Proteomes" id="UP000308705"/>
    </source>
</evidence>
<reference evidence="2 3" key="1">
    <citation type="submission" date="2019-04" db="EMBL/GenBank/DDBJ databases">
        <title>Herbidospora sp. NEAU-GS14.nov., a novel actinomycete isolated from soil.</title>
        <authorList>
            <person name="Han L."/>
        </authorList>
    </citation>
    <scope>NUCLEOTIDE SEQUENCE [LARGE SCALE GENOMIC DNA]</scope>
    <source>
        <strain evidence="2 3">NEAU-GS14</strain>
    </source>
</reference>
<dbReference type="InterPro" id="IPR016181">
    <property type="entry name" value="Acyl_CoA_acyltransferase"/>
</dbReference>
<dbReference type="Pfam" id="PF13302">
    <property type="entry name" value="Acetyltransf_3"/>
    <property type="match status" value="1"/>
</dbReference>
<dbReference type="SUPFAM" id="SSF55729">
    <property type="entry name" value="Acyl-CoA N-acyltransferases (Nat)"/>
    <property type="match status" value="1"/>
</dbReference>